<gene>
    <name evidence="2" type="ORF">PAPYR_2233</name>
</gene>
<feature type="compositionally biased region" description="Basic residues" evidence="1">
    <location>
        <begin position="181"/>
        <end position="207"/>
    </location>
</feature>
<dbReference type="PRINTS" id="PR01217">
    <property type="entry name" value="PRICHEXTENSN"/>
</dbReference>
<name>A0ABQ8URX7_9EUKA</name>
<sequence>MEEIKTLSPEQLKILLGFDGNHSRKSILTKIKVAASVKGKAFQDLVTRGLLVVVKQRPKLYNRGANGTAVIAALRQSSLFSPLCGGEKKQSAQCRPPTPTPEASTPKTPAPTPETPAPTPETPSPTPETPAQTPAPAPETPAPAPETPAPAPETPAPAPETAVETPALAMETPGRPQTLTTKRRKGRNGPVSRKRSQLVLKRKRSHGRWVSDDETICPDPAPSP</sequence>
<feature type="region of interest" description="Disordered" evidence="1">
    <location>
        <begin position="83"/>
        <end position="224"/>
    </location>
</feature>
<organism evidence="2 3">
    <name type="scientific">Paratrimastix pyriformis</name>
    <dbReference type="NCBI Taxonomy" id="342808"/>
    <lineage>
        <taxon>Eukaryota</taxon>
        <taxon>Metamonada</taxon>
        <taxon>Preaxostyla</taxon>
        <taxon>Paratrimastigidae</taxon>
        <taxon>Paratrimastix</taxon>
    </lineage>
</organism>
<dbReference type="Proteomes" id="UP001141327">
    <property type="component" value="Unassembled WGS sequence"/>
</dbReference>
<protein>
    <submittedName>
        <fullName evidence="2">Uncharacterized protein</fullName>
    </submittedName>
</protein>
<comment type="caution">
    <text evidence="2">The sequence shown here is derived from an EMBL/GenBank/DDBJ whole genome shotgun (WGS) entry which is preliminary data.</text>
</comment>
<evidence type="ECO:0000313" key="2">
    <source>
        <dbReference type="EMBL" id="KAJ4461211.1"/>
    </source>
</evidence>
<dbReference type="EMBL" id="JAPMOS010000008">
    <property type="protein sequence ID" value="KAJ4461211.1"/>
    <property type="molecule type" value="Genomic_DNA"/>
</dbReference>
<reference evidence="2" key="1">
    <citation type="journal article" date="2022" name="bioRxiv">
        <title>Genomics of Preaxostyla Flagellates Illuminates Evolutionary Transitions and the Path Towards Mitochondrial Loss.</title>
        <authorList>
            <person name="Novak L.V.F."/>
            <person name="Treitli S.C."/>
            <person name="Pyrih J."/>
            <person name="Halakuc P."/>
            <person name="Pipaliya S.V."/>
            <person name="Vacek V."/>
            <person name="Brzon O."/>
            <person name="Soukal P."/>
            <person name="Eme L."/>
            <person name="Dacks J.B."/>
            <person name="Karnkowska A."/>
            <person name="Elias M."/>
            <person name="Hampl V."/>
        </authorList>
    </citation>
    <scope>NUCLEOTIDE SEQUENCE</scope>
    <source>
        <strain evidence="2">RCP-MX</strain>
    </source>
</reference>
<evidence type="ECO:0000256" key="1">
    <source>
        <dbReference type="SAM" id="MobiDB-lite"/>
    </source>
</evidence>
<keyword evidence="3" id="KW-1185">Reference proteome</keyword>
<feature type="compositionally biased region" description="Pro residues" evidence="1">
    <location>
        <begin position="108"/>
        <end position="158"/>
    </location>
</feature>
<evidence type="ECO:0000313" key="3">
    <source>
        <dbReference type="Proteomes" id="UP001141327"/>
    </source>
</evidence>
<accession>A0ABQ8URX7</accession>
<proteinExistence type="predicted"/>